<dbReference type="GO" id="GO:0005829">
    <property type="term" value="C:cytosol"/>
    <property type="evidence" value="ECO:0007669"/>
    <property type="project" value="TreeGrafter"/>
</dbReference>
<dbReference type="PRINTS" id="PR00146">
    <property type="entry name" value="DHPICSNTHASE"/>
</dbReference>
<protein>
    <submittedName>
        <fullName evidence="5">4-hydroxy-tetrahydrodipicolinate synthase</fullName>
    </submittedName>
</protein>
<dbReference type="PANTHER" id="PTHR42849:SF1">
    <property type="entry name" value="N-ACETYLNEURAMINATE LYASE"/>
    <property type="match status" value="1"/>
</dbReference>
<dbReference type="CDD" id="cd00408">
    <property type="entry name" value="DHDPS-like"/>
    <property type="match status" value="1"/>
</dbReference>
<dbReference type="PIRSF" id="PIRSF001365">
    <property type="entry name" value="DHDPS"/>
    <property type="match status" value="1"/>
</dbReference>
<feature type="binding site" evidence="4">
    <location>
        <position position="206"/>
    </location>
    <ligand>
        <name>pyruvate</name>
        <dbReference type="ChEBI" id="CHEBI:15361"/>
    </ligand>
</feature>
<feature type="active site" description="Schiff-base intermediate with substrate" evidence="3">
    <location>
        <position position="164"/>
    </location>
</feature>
<feature type="active site" description="Proton donor/acceptor" evidence="3">
    <location>
        <position position="135"/>
    </location>
</feature>
<evidence type="ECO:0000256" key="1">
    <source>
        <dbReference type="ARBA" id="ARBA00023239"/>
    </source>
</evidence>
<dbReference type="Proteomes" id="UP000195607">
    <property type="component" value="Chromosome I"/>
</dbReference>
<dbReference type="Pfam" id="PF00701">
    <property type="entry name" value="DHDPS"/>
    <property type="match status" value="1"/>
</dbReference>
<dbReference type="EMBL" id="LT671858">
    <property type="protein sequence ID" value="SIM71266.1"/>
    <property type="molecule type" value="Genomic_DNA"/>
</dbReference>
<dbReference type="GO" id="GO:0008675">
    <property type="term" value="F:2-dehydro-3-deoxy-phosphogluconate aldolase activity"/>
    <property type="evidence" value="ECO:0007669"/>
    <property type="project" value="UniProtKB-ARBA"/>
</dbReference>
<accession>A0A1N5VEV3</accession>
<dbReference type="GeneID" id="41588593"/>
<dbReference type="PANTHER" id="PTHR42849">
    <property type="entry name" value="N-ACETYLNEURAMINATE LYASE"/>
    <property type="match status" value="1"/>
</dbReference>
<keyword evidence="1" id="KW-0456">Lyase</keyword>
<evidence type="ECO:0000256" key="3">
    <source>
        <dbReference type="PIRSR" id="PIRSR001365-1"/>
    </source>
</evidence>
<evidence type="ECO:0000313" key="5">
    <source>
        <dbReference type="EMBL" id="SIM71266.1"/>
    </source>
</evidence>
<evidence type="ECO:0000313" key="6">
    <source>
        <dbReference type="Proteomes" id="UP000195607"/>
    </source>
</evidence>
<name>A0A1N5VEV3_9ARCH</name>
<dbReference type="RefSeq" id="WP_148689941.1">
    <property type="nucleotide sequence ID" value="NZ_LT671858.1"/>
</dbReference>
<organism evidence="5 6">
    <name type="scientific">Cuniculiplasma divulgatum</name>
    <dbReference type="NCBI Taxonomy" id="1673428"/>
    <lineage>
        <taxon>Archaea</taxon>
        <taxon>Methanobacteriati</taxon>
        <taxon>Thermoplasmatota</taxon>
        <taxon>Thermoplasmata</taxon>
        <taxon>Thermoplasmatales</taxon>
        <taxon>Cuniculiplasmataceae</taxon>
        <taxon>Cuniculiplasma</taxon>
    </lineage>
</organism>
<dbReference type="GO" id="GO:0008747">
    <property type="term" value="F:N-acetylneuraminate lyase activity"/>
    <property type="evidence" value="ECO:0007669"/>
    <property type="project" value="TreeGrafter"/>
</dbReference>
<proteinExistence type="predicted"/>
<evidence type="ECO:0000256" key="2">
    <source>
        <dbReference type="ARBA" id="ARBA00023270"/>
    </source>
</evidence>
<dbReference type="InterPro" id="IPR013785">
    <property type="entry name" value="Aldolase_TIM"/>
</dbReference>
<keyword evidence="2" id="KW-0704">Schiff base</keyword>
<sequence>MKTSNVEVICPMITPFDGEGKPSRENLKVFLDDMKEFGINKIFPLGSNGLFNLMTLETKKSFLKMIQEEASNFEVLVGVGSQNTEEAREMAKYAEDLGFDKIVLQPTYYNKAEQSWIIRHFEAVSEVFSGKFYIYNIPQFTGSRVEIDTMKSLVENIGRIEGIKDSSGDIRFFNEVAANFSDSLKVFQGQDDLLLQALSIGAKGGVCGTTNINPLVTDVYKYFVDGNISMATKTQRIFNQFFKMVNEYPFPSMVYAAFYRKHNIKGKLPDPITTIPRIVESKIMDVLNYTTHIEPQ</sequence>
<dbReference type="AlphaFoldDB" id="A0A1N5VEV3"/>
<evidence type="ECO:0000256" key="4">
    <source>
        <dbReference type="PIRSR" id="PIRSR001365-2"/>
    </source>
</evidence>
<dbReference type="PROSITE" id="PS00666">
    <property type="entry name" value="DHDPS_2"/>
    <property type="match status" value="1"/>
</dbReference>
<dbReference type="GO" id="GO:0019262">
    <property type="term" value="P:N-acetylneuraminate catabolic process"/>
    <property type="evidence" value="ECO:0007669"/>
    <property type="project" value="TreeGrafter"/>
</dbReference>
<dbReference type="InterPro" id="IPR002220">
    <property type="entry name" value="DapA-like"/>
</dbReference>
<dbReference type="SUPFAM" id="SSF51569">
    <property type="entry name" value="Aldolase"/>
    <property type="match status" value="1"/>
</dbReference>
<dbReference type="Gene3D" id="3.20.20.70">
    <property type="entry name" value="Aldolase class I"/>
    <property type="match status" value="1"/>
</dbReference>
<gene>
    <name evidence="5" type="ORF">CSP5_1346</name>
</gene>
<dbReference type="InterPro" id="IPR020625">
    <property type="entry name" value="Schiff_base-form_aldolases_AS"/>
</dbReference>
<dbReference type="SMART" id="SM01130">
    <property type="entry name" value="DHDPS"/>
    <property type="match status" value="1"/>
</dbReference>
<reference evidence="5 6" key="1">
    <citation type="submission" date="2016-04" db="EMBL/GenBank/DDBJ databases">
        <authorList>
            <person name="Evans L.H."/>
            <person name="Alamgir A."/>
            <person name="Owens N."/>
            <person name="Weber N.D."/>
            <person name="Virtaneva K."/>
            <person name="Barbian K."/>
            <person name="Babar A."/>
            <person name="Rosenke K."/>
        </authorList>
    </citation>
    <scope>NUCLEOTIDE SEQUENCE [LARGE SCALE GENOMIC DNA]</scope>
    <source>
        <strain evidence="6">S5(T) (JCM 30642 \VKM B-2941)</strain>
    </source>
</reference>